<dbReference type="AlphaFoldDB" id="A0A2S5IZ29"/>
<dbReference type="Pfam" id="PF00156">
    <property type="entry name" value="Pribosyltran"/>
    <property type="match status" value="1"/>
</dbReference>
<evidence type="ECO:0000256" key="6">
    <source>
        <dbReference type="ARBA" id="ARBA00011893"/>
    </source>
</evidence>
<dbReference type="RefSeq" id="WP_104121268.1">
    <property type="nucleotide sequence ID" value="NZ_PRKW01000003.1"/>
</dbReference>
<dbReference type="HAMAP" id="MF_00004">
    <property type="entry name" value="Aden_phosphoribosyltr"/>
    <property type="match status" value="1"/>
</dbReference>
<dbReference type="Gene3D" id="3.40.50.2020">
    <property type="match status" value="1"/>
</dbReference>
<protein>
    <recommendedName>
        <fullName evidence="6 11">Adenine phosphoribosyltransferase</fullName>
        <shortName evidence="11">APRT</shortName>
        <ecNumber evidence="6 11">2.4.2.7</ecNumber>
    </recommendedName>
</protein>
<dbReference type="Proteomes" id="UP000239297">
    <property type="component" value="Unassembled WGS sequence"/>
</dbReference>
<dbReference type="UniPathway" id="UPA00588">
    <property type="reaction ID" value="UER00646"/>
</dbReference>
<comment type="similarity">
    <text evidence="5 11">Belongs to the purine/pyrimidine phosphoribosyltransferase family.</text>
</comment>
<dbReference type="GO" id="GO:0003999">
    <property type="term" value="F:adenine phosphoribosyltransferase activity"/>
    <property type="evidence" value="ECO:0007669"/>
    <property type="project" value="UniProtKB-UniRule"/>
</dbReference>
<dbReference type="GO" id="GO:0006168">
    <property type="term" value="P:adenine salvage"/>
    <property type="evidence" value="ECO:0007669"/>
    <property type="project" value="InterPro"/>
</dbReference>
<dbReference type="NCBIfam" id="NF002636">
    <property type="entry name" value="PRK02304.1-5"/>
    <property type="match status" value="1"/>
</dbReference>
<organism evidence="13 14">
    <name type="scientific">Arthrobacter pityocampae</name>
    <dbReference type="NCBI Taxonomy" id="547334"/>
    <lineage>
        <taxon>Bacteria</taxon>
        <taxon>Bacillati</taxon>
        <taxon>Actinomycetota</taxon>
        <taxon>Actinomycetes</taxon>
        <taxon>Micrococcales</taxon>
        <taxon>Micrococcaceae</taxon>
        <taxon>Arthrobacter</taxon>
    </lineage>
</organism>
<dbReference type="CDD" id="cd06223">
    <property type="entry name" value="PRTases_typeI"/>
    <property type="match status" value="1"/>
</dbReference>
<evidence type="ECO:0000256" key="4">
    <source>
        <dbReference type="ARBA" id="ARBA00004659"/>
    </source>
</evidence>
<dbReference type="EC" id="2.4.2.7" evidence="6 11"/>
<evidence type="ECO:0000256" key="2">
    <source>
        <dbReference type="ARBA" id="ARBA00003968"/>
    </source>
</evidence>
<evidence type="ECO:0000256" key="9">
    <source>
        <dbReference type="ARBA" id="ARBA00022679"/>
    </source>
</evidence>
<evidence type="ECO:0000256" key="7">
    <source>
        <dbReference type="ARBA" id="ARBA00022490"/>
    </source>
</evidence>
<dbReference type="GO" id="GO:0002055">
    <property type="term" value="F:adenine binding"/>
    <property type="evidence" value="ECO:0007669"/>
    <property type="project" value="TreeGrafter"/>
</dbReference>
<feature type="domain" description="Phosphoribosyltransferase" evidence="12">
    <location>
        <begin position="64"/>
        <end position="170"/>
    </location>
</feature>
<evidence type="ECO:0000256" key="5">
    <source>
        <dbReference type="ARBA" id="ARBA00008391"/>
    </source>
</evidence>
<dbReference type="GO" id="GO:0044209">
    <property type="term" value="P:AMP salvage"/>
    <property type="evidence" value="ECO:0007669"/>
    <property type="project" value="UniProtKB-UniRule"/>
</dbReference>
<comment type="caution">
    <text evidence="13">The sequence shown here is derived from an EMBL/GenBank/DDBJ whole genome shotgun (WGS) entry which is preliminary data.</text>
</comment>
<dbReference type="SUPFAM" id="SSF53271">
    <property type="entry name" value="PRTase-like"/>
    <property type="match status" value="1"/>
</dbReference>
<gene>
    <name evidence="11" type="primary">apt</name>
    <name evidence="13" type="ORF">C4K88_06480</name>
</gene>
<dbReference type="InterPro" id="IPR029057">
    <property type="entry name" value="PRTase-like"/>
</dbReference>
<keyword evidence="8 11" id="KW-0328">Glycosyltransferase</keyword>
<evidence type="ECO:0000256" key="1">
    <source>
        <dbReference type="ARBA" id="ARBA00000868"/>
    </source>
</evidence>
<comment type="subunit">
    <text evidence="11">Homodimer.</text>
</comment>
<dbReference type="InterPro" id="IPR005764">
    <property type="entry name" value="Ade_phspho_trans"/>
</dbReference>
<dbReference type="InterPro" id="IPR000836">
    <property type="entry name" value="PRTase_dom"/>
</dbReference>
<dbReference type="PANTHER" id="PTHR32315:SF3">
    <property type="entry name" value="ADENINE PHOSPHORIBOSYLTRANSFERASE"/>
    <property type="match status" value="1"/>
</dbReference>
<evidence type="ECO:0000313" key="13">
    <source>
        <dbReference type="EMBL" id="PPB49781.1"/>
    </source>
</evidence>
<dbReference type="EMBL" id="PRKW01000003">
    <property type="protein sequence ID" value="PPB49781.1"/>
    <property type="molecule type" value="Genomic_DNA"/>
</dbReference>
<dbReference type="InterPro" id="IPR050054">
    <property type="entry name" value="UPRTase/APRTase"/>
</dbReference>
<dbReference type="FunFam" id="3.40.50.2020:FF:000021">
    <property type="entry name" value="Adenine phosphoribosyltransferase"/>
    <property type="match status" value="1"/>
</dbReference>
<comment type="function">
    <text evidence="2 11">Catalyzes a salvage reaction resulting in the formation of AMP, that is energically less costly than de novo synthesis.</text>
</comment>
<dbReference type="GO" id="GO:0005737">
    <property type="term" value="C:cytoplasm"/>
    <property type="evidence" value="ECO:0007669"/>
    <property type="project" value="UniProtKB-SubCell"/>
</dbReference>
<accession>A0A2S5IZ29</accession>
<name>A0A2S5IZ29_9MICC</name>
<dbReference type="OrthoDB" id="9803963at2"/>
<comment type="pathway">
    <text evidence="4 11">Purine metabolism; AMP biosynthesis via salvage pathway; AMP from adenine: step 1/1.</text>
</comment>
<keyword evidence="14" id="KW-1185">Reference proteome</keyword>
<proteinExistence type="inferred from homology"/>
<comment type="subcellular location">
    <subcellularLocation>
        <location evidence="3 11">Cytoplasm</location>
    </subcellularLocation>
</comment>
<dbReference type="GO" id="GO:0016208">
    <property type="term" value="F:AMP binding"/>
    <property type="evidence" value="ECO:0007669"/>
    <property type="project" value="TreeGrafter"/>
</dbReference>
<keyword evidence="10 11" id="KW-0660">Purine salvage</keyword>
<dbReference type="NCBIfam" id="NF002634">
    <property type="entry name" value="PRK02304.1-3"/>
    <property type="match status" value="1"/>
</dbReference>
<keyword evidence="7 11" id="KW-0963">Cytoplasm</keyword>
<sequence length="191" mass="19730">MSETDRLPARTPDASGRAAHARDAVDRLCARVPDFPSPGIMFRDLTPVFSDAQAFRAVVDALADAFAGQFDAVAGVEARGFLLAAAVGYATGTGVVTVRKAGKLPRAVYRESYDLEYGQASLEIHQADLPAGTRVLLLDDVLATGGTLAAAGALLEQAGAVVVGCGVVLELADLTGRAALAGRRVHALETV</sequence>
<evidence type="ECO:0000256" key="8">
    <source>
        <dbReference type="ARBA" id="ARBA00022676"/>
    </source>
</evidence>
<evidence type="ECO:0000313" key="14">
    <source>
        <dbReference type="Proteomes" id="UP000239297"/>
    </source>
</evidence>
<evidence type="ECO:0000256" key="11">
    <source>
        <dbReference type="HAMAP-Rule" id="MF_00004"/>
    </source>
</evidence>
<dbReference type="PANTHER" id="PTHR32315">
    <property type="entry name" value="ADENINE PHOSPHORIBOSYLTRANSFERASE"/>
    <property type="match status" value="1"/>
</dbReference>
<reference evidence="13 14" key="1">
    <citation type="journal article" date="2014" name="Int. J. Syst. Evol. Microbiol.">
        <title>Arthrobacter pityocampae sp. nov., isolated from Thaumetopoea pityocampa (Lep., Thaumetopoeidae).</title>
        <authorList>
            <person name="Ince I.A."/>
            <person name="Demirbag Z."/>
            <person name="Kati H."/>
        </authorList>
    </citation>
    <scope>NUCLEOTIDE SEQUENCE [LARGE SCALE GENOMIC DNA]</scope>
    <source>
        <strain evidence="13 14">Tp2</strain>
    </source>
</reference>
<evidence type="ECO:0000256" key="3">
    <source>
        <dbReference type="ARBA" id="ARBA00004496"/>
    </source>
</evidence>
<comment type="catalytic activity">
    <reaction evidence="1 11">
        <text>AMP + diphosphate = 5-phospho-alpha-D-ribose 1-diphosphate + adenine</text>
        <dbReference type="Rhea" id="RHEA:16609"/>
        <dbReference type="ChEBI" id="CHEBI:16708"/>
        <dbReference type="ChEBI" id="CHEBI:33019"/>
        <dbReference type="ChEBI" id="CHEBI:58017"/>
        <dbReference type="ChEBI" id="CHEBI:456215"/>
        <dbReference type="EC" id="2.4.2.7"/>
    </reaction>
</comment>
<evidence type="ECO:0000259" key="12">
    <source>
        <dbReference type="Pfam" id="PF00156"/>
    </source>
</evidence>
<keyword evidence="9 11" id="KW-0808">Transferase</keyword>
<dbReference type="GO" id="GO:0006166">
    <property type="term" value="P:purine ribonucleoside salvage"/>
    <property type="evidence" value="ECO:0007669"/>
    <property type="project" value="UniProtKB-KW"/>
</dbReference>
<evidence type="ECO:0000256" key="10">
    <source>
        <dbReference type="ARBA" id="ARBA00022726"/>
    </source>
</evidence>